<dbReference type="GO" id="GO:0050793">
    <property type="term" value="P:regulation of developmental process"/>
    <property type="evidence" value="ECO:0007669"/>
    <property type="project" value="TreeGrafter"/>
</dbReference>
<dbReference type="InterPro" id="IPR006456">
    <property type="entry name" value="ZF_HD_homeobox_Cys/His_dimer"/>
</dbReference>
<evidence type="ECO:0000256" key="6">
    <source>
        <dbReference type="ARBA" id="ARBA00023125"/>
    </source>
</evidence>
<dbReference type="GO" id="GO:0000976">
    <property type="term" value="F:transcription cis-regulatory region binding"/>
    <property type="evidence" value="ECO:0007669"/>
    <property type="project" value="TreeGrafter"/>
</dbReference>
<keyword evidence="7" id="KW-0371">Homeobox</keyword>
<keyword evidence="6" id="KW-0238">DNA-binding</keyword>
<keyword evidence="4" id="KW-0862">Zinc</keyword>
<keyword evidence="9" id="KW-0539">Nucleus</keyword>
<evidence type="ECO:0000313" key="11">
    <source>
        <dbReference type="EMBL" id="KAJ8550092.1"/>
    </source>
</evidence>
<dbReference type="Proteomes" id="UP001152561">
    <property type="component" value="Unassembled WGS sequence"/>
</dbReference>
<evidence type="ECO:0000313" key="12">
    <source>
        <dbReference type="Proteomes" id="UP001152561"/>
    </source>
</evidence>
<dbReference type="AlphaFoldDB" id="A0A9Q1M3U6"/>
<dbReference type="PANTHER" id="PTHR31948">
    <property type="entry name" value="ZINC-FINGER HOMEODOMAIN PROTEIN 2"/>
    <property type="match status" value="1"/>
</dbReference>
<comment type="subcellular location">
    <subcellularLocation>
        <location evidence="1">Nucleus</location>
    </subcellularLocation>
</comment>
<dbReference type="InterPro" id="IPR006455">
    <property type="entry name" value="Homeodomain_ZF_HD"/>
</dbReference>
<dbReference type="FunFam" id="1.10.10.60:FF:000257">
    <property type="entry name" value="Zinc-finger homeodomain protein 2"/>
    <property type="match status" value="1"/>
</dbReference>
<evidence type="ECO:0000256" key="7">
    <source>
        <dbReference type="ARBA" id="ARBA00023155"/>
    </source>
</evidence>
<sequence length="279" mass="31815">MQHTDQQKIMGMPNSIGYINPSQVPQQESSSDAAKTLLNQHNPFHQRVGRDPNSDPDILVPLRPQSSPLVSDTTMTTTSSIRYQECLKNHAANIGGHVLDGCGEFMPTGVEGTQALKCAACDCHRNFHRKETKAETHIPRLTGPYSTFPTMQTQQHHNYKKYFHYPLPAVMMNFRGNNKCNGAAADESSSEDLVNLFEGGGQVIMQPSNFSLSKKRFRTKLRPEQKERMHEFAEKLEWRIQKEDEQQLQQFCNEVGVKRQVFKVWMHNSKQANKKRSQA</sequence>
<dbReference type="GO" id="GO:0003700">
    <property type="term" value="F:DNA-binding transcription factor activity"/>
    <property type="evidence" value="ECO:0007669"/>
    <property type="project" value="TreeGrafter"/>
</dbReference>
<dbReference type="EMBL" id="JAJAGQ010000011">
    <property type="protein sequence ID" value="KAJ8550092.1"/>
    <property type="molecule type" value="Genomic_DNA"/>
</dbReference>
<dbReference type="PROSITE" id="PS51523">
    <property type="entry name" value="ZF_HD_DIMER"/>
    <property type="match status" value="1"/>
</dbReference>
<evidence type="ECO:0000256" key="5">
    <source>
        <dbReference type="ARBA" id="ARBA00023015"/>
    </source>
</evidence>
<organism evidence="11 12">
    <name type="scientific">Anisodus acutangulus</name>
    <dbReference type="NCBI Taxonomy" id="402998"/>
    <lineage>
        <taxon>Eukaryota</taxon>
        <taxon>Viridiplantae</taxon>
        <taxon>Streptophyta</taxon>
        <taxon>Embryophyta</taxon>
        <taxon>Tracheophyta</taxon>
        <taxon>Spermatophyta</taxon>
        <taxon>Magnoliopsida</taxon>
        <taxon>eudicotyledons</taxon>
        <taxon>Gunneridae</taxon>
        <taxon>Pentapetalae</taxon>
        <taxon>asterids</taxon>
        <taxon>lamiids</taxon>
        <taxon>Solanales</taxon>
        <taxon>Solanaceae</taxon>
        <taxon>Solanoideae</taxon>
        <taxon>Hyoscyameae</taxon>
        <taxon>Anisodus</taxon>
    </lineage>
</organism>
<feature type="domain" description="ZF-HD dimerization-type" evidence="10">
    <location>
        <begin position="83"/>
        <end position="131"/>
    </location>
</feature>
<gene>
    <name evidence="11" type="ORF">K7X08_033799</name>
</gene>
<evidence type="ECO:0000256" key="1">
    <source>
        <dbReference type="ARBA" id="ARBA00004123"/>
    </source>
</evidence>
<name>A0A9Q1M3U6_9SOLA</name>
<keyword evidence="2" id="KW-0479">Metal-binding</keyword>
<accession>A0A9Q1M3U6</accession>
<dbReference type="SUPFAM" id="SSF46689">
    <property type="entry name" value="Homeodomain-like"/>
    <property type="match status" value="1"/>
</dbReference>
<dbReference type="OrthoDB" id="1910053at2759"/>
<dbReference type="GO" id="GO:0005634">
    <property type="term" value="C:nucleus"/>
    <property type="evidence" value="ECO:0007669"/>
    <property type="project" value="UniProtKB-SubCell"/>
</dbReference>
<dbReference type="GO" id="GO:0008270">
    <property type="term" value="F:zinc ion binding"/>
    <property type="evidence" value="ECO:0007669"/>
    <property type="project" value="UniProtKB-KW"/>
</dbReference>
<dbReference type="PANTHER" id="PTHR31948:SF119">
    <property type="entry name" value="ZINC-FINGER HOMEODOMAIN PROTEIN 6-LIKE"/>
    <property type="match status" value="1"/>
</dbReference>
<evidence type="ECO:0000256" key="2">
    <source>
        <dbReference type="ARBA" id="ARBA00022723"/>
    </source>
</evidence>
<evidence type="ECO:0000256" key="3">
    <source>
        <dbReference type="ARBA" id="ARBA00022771"/>
    </source>
</evidence>
<dbReference type="Gene3D" id="1.10.10.60">
    <property type="entry name" value="Homeodomain-like"/>
    <property type="match status" value="1"/>
</dbReference>
<dbReference type="Pfam" id="PF04770">
    <property type="entry name" value="ZF-HD_dimer"/>
    <property type="match status" value="1"/>
</dbReference>
<keyword evidence="3" id="KW-0863">Zinc-finger</keyword>
<evidence type="ECO:0000259" key="10">
    <source>
        <dbReference type="PROSITE" id="PS51523"/>
    </source>
</evidence>
<proteinExistence type="predicted"/>
<comment type="caution">
    <text evidence="11">The sequence shown here is derived from an EMBL/GenBank/DDBJ whole genome shotgun (WGS) entry which is preliminary data.</text>
</comment>
<evidence type="ECO:0000256" key="4">
    <source>
        <dbReference type="ARBA" id="ARBA00022833"/>
    </source>
</evidence>
<dbReference type="NCBIfam" id="TIGR01566">
    <property type="entry name" value="ZF_HD_prot_N"/>
    <property type="match status" value="1"/>
</dbReference>
<dbReference type="NCBIfam" id="TIGR01565">
    <property type="entry name" value="homeo_ZF_HD"/>
    <property type="match status" value="1"/>
</dbReference>
<protein>
    <recommendedName>
        <fullName evidence="10">ZF-HD dimerization-type domain-containing protein</fullName>
    </recommendedName>
</protein>
<reference evidence="12" key="1">
    <citation type="journal article" date="2023" name="Proc. Natl. Acad. Sci. U.S.A.">
        <title>Genomic and structural basis for evolution of tropane alkaloid biosynthesis.</title>
        <authorList>
            <person name="Wanga Y.-J."/>
            <person name="Taina T."/>
            <person name="Yua J.-Y."/>
            <person name="Lia J."/>
            <person name="Xua B."/>
            <person name="Chenc J."/>
            <person name="D'Auriad J.C."/>
            <person name="Huanga J.-P."/>
            <person name="Huanga S.-X."/>
        </authorList>
    </citation>
    <scope>NUCLEOTIDE SEQUENCE [LARGE SCALE GENOMIC DNA]</scope>
    <source>
        <strain evidence="12">cv. KIB-2019</strain>
    </source>
</reference>
<keyword evidence="5" id="KW-0805">Transcription regulation</keyword>
<dbReference type="InterPro" id="IPR009057">
    <property type="entry name" value="Homeodomain-like_sf"/>
</dbReference>
<evidence type="ECO:0000256" key="9">
    <source>
        <dbReference type="ARBA" id="ARBA00023242"/>
    </source>
</evidence>
<keyword evidence="8" id="KW-0804">Transcription</keyword>
<keyword evidence="12" id="KW-1185">Reference proteome</keyword>
<evidence type="ECO:0000256" key="8">
    <source>
        <dbReference type="ARBA" id="ARBA00023163"/>
    </source>
</evidence>